<proteinExistence type="predicted"/>
<dbReference type="FunCoup" id="Q7UGE0">
    <property type="interactions" value="394"/>
</dbReference>
<dbReference type="InterPro" id="IPR006076">
    <property type="entry name" value="FAD-dep_OxRdtase"/>
</dbReference>
<evidence type="ECO:0000313" key="5">
    <source>
        <dbReference type="Proteomes" id="UP000001025"/>
    </source>
</evidence>
<dbReference type="InterPro" id="IPR036188">
    <property type="entry name" value="FAD/NAD-bd_sf"/>
</dbReference>
<dbReference type="PANTHER" id="PTHR13847">
    <property type="entry name" value="SARCOSINE DEHYDROGENASE-RELATED"/>
    <property type="match status" value="1"/>
</dbReference>
<dbReference type="GO" id="GO:0005737">
    <property type="term" value="C:cytoplasm"/>
    <property type="evidence" value="ECO:0000318"/>
    <property type="project" value="GO_Central"/>
</dbReference>
<name>Q7UGE0_RHOBA</name>
<evidence type="ECO:0000259" key="3">
    <source>
        <dbReference type="Pfam" id="PF01266"/>
    </source>
</evidence>
<dbReference type="SUPFAM" id="SSF51905">
    <property type="entry name" value="FAD/NAD(P)-binding domain"/>
    <property type="match status" value="1"/>
</dbReference>
<protein>
    <submittedName>
        <fullName evidence="4">D-amino acid dehydrogenase, small chain</fullName>
        <ecNumber evidence="4">1.4.99.1</ecNumber>
    </submittedName>
</protein>
<dbReference type="EnsemblBacteria" id="CAD78389">
    <property type="protein sequence ID" value="CAD78389"/>
    <property type="gene ID" value="RB5278"/>
</dbReference>
<dbReference type="PANTHER" id="PTHR13847:SF289">
    <property type="entry name" value="GLYCINE OXIDASE"/>
    <property type="match status" value="1"/>
</dbReference>
<keyword evidence="1 4" id="KW-0560">Oxidoreductase</keyword>
<dbReference type="AlphaFoldDB" id="Q7UGE0"/>
<evidence type="ECO:0000256" key="2">
    <source>
        <dbReference type="SAM" id="MobiDB-lite"/>
    </source>
</evidence>
<dbReference type="OrthoDB" id="9794226at2"/>
<dbReference type="Gene3D" id="3.50.50.60">
    <property type="entry name" value="FAD/NAD(P)-binding domain"/>
    <property type="match status" value="2"/>
</dbReference>
<feature type="domain" description="FAD dependent oxidoreductase" evidence="3">
    <location>
        <begin position="48"/>
        <end position="437"/>
    </location>
</feature>
<dbReference type="EC" id="1.4.99.1" evidence="4"/>
<organism evidence="4 5">
    <name type="scientific">Rhodopirellula baltica (strain DSM 10527 / NCIMB 13988 / SH1)</name>
    <dbReference type="NCBI Taxonomy" id="243090"/>
    <lineage>
        <taxon>Bacteria</taxon>
        <taxon>Pseudomonadati</taxon>
        <taxon>Planctomycetota</taxon>
        <taxon>Planctomycetia</taxon>
        <taxon>Pirellulales</taxon>
        <taxon>Pirellulaceae</taxon>
        <taxon>Rhodopirellula</taxon>
    </lineage>
</organism>
<dbReference type="EMBL" id="BX294141">
    <property type="protein sequence ID" value="CAD78389.1"/>
    <property type="molecule type" value="Genomic_DNA"/>
</dbReference>
<evidence type="ECO:0000256" key="1">
    <source>
        <dbReference type="ARBA" id="ARBA00023002"/>
    </source>
</evidence>
<dbReference type="Gene3D" id="3.30.9.10">
    <property type="entry name" value="D-Amino Acid Oxidase, subunit A, domain 2"/>
    <property type="match status" value="1"/>
</dbReference>
<dbReference type="Pfam" id="PF01266">
    <property type="entry name" value="DAO"/>
    <property type="match status" value="1"/>
</dbReference>
<dbReference type="STRING" id="243090.RB5278"/>
<dbReference type="Proteomes" id="UP000001025">
    <property type="component" value="Chromosome"/>
</dbReference>
<reference evidence="4 5" key="1">
    <citation type="journal article" date="2003" name="Proc. Natl. Acad. Sci. U.S.A.">
        <title>Complete genome sequence of the marine planctomycete Pirellula sp. strain 1.</title>
        <authorList>
            <person name="Gloeckner F.O."/>
            <person name="Kube M."/>
            <person name="Bauer M."/>
            <person name="Teeling H."/>
            <person name="Lombardot T."/>
            <person name="Ludwig W."/>
            <person name="Gade D."/>
            <person name="Beck A."/>
            <person name="Borzym K."/>
            <person name="Heitmann K."/>
            <person name="Rabus R."/>
            <person name="Schlesner H."/>
            <person name="Amann R."/>
            <person name="Reinhardt R."/>
        </authorList>
    </citation>
    <scope>NUCLEOTIDE SEQUENCE [LARGE SCALE GENOMIC DNA]</scope>
    <source>
        <strain evidence="5">DSM 10527 / NCIMB 13988 / SH1</strain>
    </source>
</reference>
<sequence>MRSHQAKRLSPRNNSLNSNAGGKIGPENPTPVHELRFMNTNQSPQSATIVGSGIVGIACAHYLSEAGLDVTVIDRGTIAGECSHANCGYICPSHALPLTEPGAFSVALKSIFNPRSPFRVKPQISPALWKWMLQFAKRCTHRKMLAAGKPLHAILEASMSEYHSLIERLSLDCEWKEEGLLYVLQTERGMESFAKTDRLVSEEFGIPATRIDGINLPKFDPGLKEGLAGAFLYPNDTSVRPDKLNSQWSAKLQERGVQFIEKCELKSIRKEAGRIVAIETNRGDFKTDYFVFAMGAWSTKWESALQCSVPVQPGKGYSVTIEKPEHSPNHAILFPEHKVGVSPFDEGLRFGSMMEFAGYDTSIPRHRIQQLRDSARPYLVASVDGPAQSQWYGWRPMTWDSLPIIGTLPELSNGLLATGHNMLGLSLAPATGRLIGEIITGQQTHLDPAPYSPTRF</sequence>
<accession>Q7UGE0</accession>
<dbReference type="GO" id="GO:0016491">
    <property type="term" value="F:oxidoreductase activity"/>
    <property type="evidence" value="ECO:0007669"/>
    <property type="project" value="UniProtKB-KW"/>
</dbReference>
<dbReference type="InParanoid" id="Q7UGE0"/>
<keyword evidence="5" id="KW-1185">Reference proteome</keyword>
<dbReference type="PATRIC" id="fig|243090.15.peg.2530"/>
<dbReference type="eggNOG" id="COG0665">
    <property type="taxonomic scope" value="Bacteria"/>
</dbReference>
<dbReference type="SUPFAM" id="SSF54373">
    <property type="entry name" value="FAD-linked reductases, C-terminal domain"/>
    <property type="match status" value="1"/>
</dbReference>
<feature type="compositionally biased region" description="Basic residues" evidence="2">
    <location>
        <begin position="1"/>
        <end position="10"/>
    </location>
</feature>
<dbReference type="KEGG" id="rba:RB5278"/>
<feature type="region of interest" description="Disordered" evidence="2">
    <location>
        <begin position="1"/>
        <end position="34"/>
    </location>
</feature>
<dbReference type="HOGENOM" id="CLU_007884_9_0_0"/>
<gene>
    <name evidence="4" type="primary">dadA</name>
    <name evidence="4" type="ordered locus">RB5278</name>
</gene>
<evidence type="ECO:0000313" key="4">
    <source>
        <dbReference type="EMBL" id="CAD78389.1"/>
    </source>
</evidence>